<dbReference type="Pfam" id="PF00464">
    <property type="entry name" value="SHMT"/>
    <property type="match status" value="1"/>
</dbReference>
<keyword evidence="22" id="KW-0489">Methyltransferase</keyword>
<keyword evidence="8" id="KW-0444">Lipid biosynthesis</keyword>
<evidence type="ECO:0000259" key="21">
    <source>
        <dbReference type="Pfam" id="PF00464"/>
    </source>
</evidence>
<dbReference type="SUPFAM" id="SSF53383">
    <property type="entry name" value="PLP-dependent transferases"/>
    <property type="match status" value="1"/>
</dbReference>
<dbReference type="GO" id="GO:0045300">
    <property type="term" value="F:stearoyl-[ACP] desaturase activity"/>
    <property type="evidence" value="ECO:0007669"/>
    <property type="project" value="InterPro"/>
</dbReference>
<evidence type="ECO:0000256" key="9">
    <source>
        <dbReference type="ARBA" id="ARBA00022563"/>
    </source>
</evidence>
<dbReference type="Gene3D" id="1.10.620.20">
    <property type="entry name" value="Ribonucleotide Reductase, subunit A"/>
    <property type="match status" value="1"/>
</dbReference>
<dbReference type="PANTHER" id="PTHR11680">
    <property type="entry name" value="SERINE HYDROXYMETHYLTRANSFERASE"/>
    <property type="match status" value="1"/>
</dbReference>
<dbReference type="GO" id="GO:0008168">
    <property type="term" value="F:methyltransferase activity"/>
    <property type="evidence" value="ECO:0007669"/>
    <property type="project" value="UniProtKB-KW"/>
</dbReference>
<dbReference type="EMBL" id="JAOB01000060">
    <property type="protein sequence ID" value="EUA29820.1"/>
    <property type="molecule type" value="Genomic_DNA"/>
</dbReference>
<keyword evidence="14" id="KW-0560">Oxidoreductase</keyword>
<dbReference type="GO" id="GO:0006633">
    <property type="term" value="P:fatty acid biosynthetic process"/>
    <property type="evidence" value="ECO:0007669"/>
    <property type="project" value="UniProtKB-KW"/>
</dbReference>
<dbReference type="GO" id="GO:0046872">
    <property type="term" value="F:metal ion binding"/>
    <property type="evidence" value="ECO:0007669"/>
    <property type="project" value="UniProtKB-KW"/>
</dbReference>
<evidence type="ECO:0000256" key="12">
    <source>
        <dbReference type="ARBA" id="ARBA00022832"/>
    </source>
</evidence>
<organism evidence="22">
    <name type="scientific">Mycobacterium xenopi 4042</name>
    <dbReference type="NCBI Taxonomy" id="1299334"/>
    <lineage>
        <taxon>Bacteria</taxon>
        <taxon>Bacillati</taxon>
        <taxon>Actinomycetota</taxon>
        <taxon>Actinomycetes</taxon>
        <taxon>Mycobacteriales</taxon>
        <taxon>Mycobacteriaceae</taxon>
        <taxon>Mycobacterium</taxon>
    </lineage>
</organism>
<dbReference type="GO" id="GO:0030170">
    <property type="term" value="F:pyridoxal phosphate binding"/>
    <property type="evidence" value="ECO:0007669"/>
    <property type="project" value="UniProtKB-UniRule"/>
</dbReference>
<dbReference type="InterPro" id="IPR009078">
    <property type="entry name" value="Ferritin-like_SF"/>
</dbReference>
<comment type="similarity">
    <text evidence="4 19">Belongs to the SHMT family.</text>
</comment>
<evidence type="ECO:0000256" key="13">
    <source>
        <dbReference type="ARBA" id="ARBA00022898"/>
    </source>
</evidence>
<dbReference type="InterPro" id="IPR015422">
    <property type="entry name" value="PyrdxlP-dep_Trfase_small"/>
</dbReference>
<evidence type="ECO:0000256" key="3">
    <source>
        <dbReference type="ARBA" id="ARBA00004496"/>
    </source>
</evidence>
<comment type="cofactor">
    <cofactor evidence="2">
        <name>Fe(2+)</name>
        <dbReference type="ChEBI" id="CHEBI:29033"/>
    </cofactor>
</comment>
<dbReference type="InterPro" id="IPR039429">
    <property type="entry name" value="SHMT-like_dom"/>
</dbReference>
<feature type="modified residue" description="N6-(pyridoxal phosphate)lysine" evidence="19">
    <location>
        <position position="199"/>
    </location>
</feature>
<dbReference type="InterPro" id="IPR019798">
    <property type="entry name" value="Ser_HO-MeTrfase_PLP_BS"/>
</dbReference>
<keyword evidence="13 19" id="KW-0663">Pyridoxal phosphate</keyword>
<evidence type="ECO:0000256" key="10">
    <source>
        <dbReference type="ARBA" id="ARBA00022679"/>
    </source>
</evidence>
<dbReference type="InterPro" id="IPR005067">
    <property type="entry name" value="Fatty_acid_desaturase-2"/>
</dbReference>
<evidence type="ECO:0000256" key="16">
    <source>
        <dbReference type="ARBA" id="ARBA00023098"/>
    </source>
</evidence>
<comment type="function">
    <text evidence="18">Catalyzes the reversible interconversion of serine and glycine with tetrahydrofolate (THF) serving as the one-carbon carrier. This reaction serves as the major source of one-carbon groups required for the biosynthesis of purines, thymidylate, methionine, and other important biomolecules. Also exhibits THF-independent aldolase activity toward beta-hydroxyamino acids, producing glycine and aldehydes, via a retro-aldol mechanism. Thus, is able to catalyze the cleavage of L-allo-threonine.</text>
</comment>
<reference evidence="22" key="1">
    <citation type="submission" date="2014-01" db="EMBL/GenBank/DDBJ databases">
        <authorList>
            <person name="Brown-Elliot B."/>
            <person name="Wallace R."/>
            <person name="Lenaerts A."/>
            <person name="Ordway D."/>
            <person name="DeGroote M.A."/>
            <person name="Parker T."/>
            <person name="Sizemore C."/>
            <person name="Tallon L.J."/>
            <person name="Sadzewicz L.K."/>
            <person name="Sengamalay N."/>
            <person name="Fraser C.M."/>
            <person name="Hine E."/>
            <person name="Shefchek K.A."/>
            <person name="Das S.P."/>
            <person name="Tettelin H."/>
        </authorList>
    </citation>
    <scope>NUCLEOTIDE SEQUENCE [LARGE SCALE GENOMIC DNA]</scope>
    <source>
        <strain evidence="22">4042</strain>
    </source>
</reference>
<dbReference type="UniPathway" id="UPA00288">
    <property type="reaction ID" value="UER01023"/>
</dbReference>
<evidence type="ECO:0000256" key="2">
    <source>
        <dbReference type="ARBA" id="ARBA00001954"/>
    </source>
</evidence>
<keyword evidence="16" id="KW-0443">Lipid metabolism</keyword>
<dbReference type="GO" id="GO:0019264">
    <property type="term" value="P:glycine biosynthetic process from serine"/>
    <property type="evidence" value="ECO:0007669"/>
    <property type="project" value="UniProtKB-UniRule"/>
</dbReference>
<comment type="subunit">
    <text evidence="6 19">Homodimer.</text>
</comment>
<dbReference type="CDD" id="cd00378">
    <property type="entry name" value="SHMT"/>
    <property type="match status" value="1"/>
</dbReference>
<feature type="compositionally biased region" description="Low complexity" evidence="20">
    <location>
        <begin position="343"/>
        <end position="356"/>
    </location>
</feature>
<evidence type="ECO:0000256" key="4">
    <source>
        <dbReference type="ARBA" id="ARBA00006376"/>
    </source>
</evidence>
<dbReference type="Pfam" id="PF03405">
    <property type="entry name" value="FA_desaturase_2"/>
    <property type="match status" value="1"/>
</dbReference>
<evidence type="ECO:0000256" key="17">
    <source>
        <dbReference type="ARBA" id="ARBA00023160"/>
    </source>
</evidence>
<evidence type="ECO:0000256" key="14">
    <source>
        <dbReference type="ARBA" id="ARBA00023002"/>
    </source>
</evidence>
<dbReference type="SUPFAM" id="SSF47240">
    <property type="entry name" value="Ferritin-like"/>
    <property type="match status" value="1"/>
</dbReference>
<evidence type="ECO:0000256" key="19">
    <source>
        <dbReference type="HAMAP-Rule" id="MF_00051"/>
    </source>
</evidence>
<evidence type="ECO:0000256" key="1">
    <source>
        <dbReference type="ARBA" id="ARBA00001933"/>
    </source>
</evidence>
<dbReference type="UniPathway" id="UPA00193"/>
<dbReference type="GO" id="GO:0042803">
    <property type="term" value="F:protein homodimerization activity"/>
    <property type="evidence" value="ECO:0007669"/>
    <property type="project" value="UniProtKB-ARBA"/>
</dbReference>
<evidence type="ECO:0000256" key="11">
    <source>
        <dbReference type="ARBA" id="ARBA00022723"/>
    </source>
</evidence>
<keyword evidence="9 19" id="KW-0554">One-carbon metabolism</keyword>
<dbReference type="InterPro" id="IPR015424">
    <property type="entry name" value="PyrdxlP-dep_Trfase"/>
</dbReference>
<dbReference type="GO" id="GO:0004372">
    <property type="term" value="F:glycine hydroxymethyltransferase activity"/>
    <property type="evidence" value="ECO:0007669"/>
    <property type="project" value="UniProtKB-UniRule"/>
</dbReference>
<gene>
    <name evidence="22" type="primary">glyA1</name>
    <name evidence="19" type="synonym">glyA</name>
    <name evidence="22" type="ORF">I553_4073</name>
</gene>
<feature type="domain" description="Serine hydroxymethyltransferase-like" evidence="21">
    <location>
        <begin position="1"/>
        <end position="337"/>
    </location>
</feature>
<keyword evidence="12" id="KW-0276">Fatty acid metabolism</keyword>
<feature type="site" description="Plays an important role in substrate specificity" evidence="19">
    <location>
        <position position="198"/>
    </location>
</feature>
<keyword evidence="7 19" id="KW-0963">Cytoplasm</keyword>
<sequence length="688" mass="75866">MIASENFAPRSVLQAQGSVLTNKYAEGLPGRRYYGGCEYVDAVENIARDRAKVLFGAEFANVQPHSGAQANAAILHALMTPGERLLGLDLANGGHLTHGMRLNFSGKLYETGFYGVDPVTHLIDMDAVRARAREFRPKVLIAGWSAYPRTLDFAAFRSIADEVGAKLWVDMAHFAGLVAAGLHPSPVPPAHVVSTTVHKTLGGARSGLILGKQEFAKAINSAVFPGQQGGPLLQAVAAKAVTFKIASTPEFAERQRRTLSGARIIAERLLAGDVATAGVSVVSGGTDVHLVLVDLRDSPLDGKMAEDLLHDVGITVNRNAVPNDPRPPMVTSGLRVGPRRWPPADSATPSSPRSPTSSPPPWPPVPRRTSRPCASGSPAWPESSRSTRAWKTGSWSTRQTRHTRFHETRNPSYSYFMAQKPVPNALTLELLPVVAENLERHLDTEDLWFAHDYVPFEQGENFALLGGRDWDPSQATLPRVITDACEILLITKDNLAGHHRELVEHFILEEEWGRWLGRWTAEEHLHAIALREYLVVTREVDPAANEQVRVEHVMKGYRADHYSQVETLVYMTFYERAHAVFCRNLAAQVEEPVLAGLISRIAKDEERHEEYFANLVAHCLTFVRDETVAAIAARAAEFDVVGADIDAYQDKVRNVAEAGIFDREQLRQVISDRITEWAWPTSPSCRSS</sequence>
<comment type="pathway">
    <text evidence="19">Amino-acid biosynthesis; glycine biosynthesis; glycine from L-serine: step 1/1.</text>
</comment>
<feature type="region of interest" description="Disordered" evidence="20">
    <location>
        <begin position="317"/>
        <end position="402"/>
    </location>
</feature>
<dbReference type="InterPro" id="IPR049943">
    <property type="entry name" value="Ser_HO-MeTrfase-like"/>
</dbReference>
<accession>X8AG62</accession>
<feature type="compositionally biased region" description="Pro residues" evidence="20">
    <location>
        <begin position="357"/>
        <end position="366"/>
    </location>
</feature>
<evidence type="ECO:0000313" key="22">
    <source>
        <dbReference type="EMBL" id="EUA29820.1"/>
    </source>
</evidence>
<dbReference type="InterPro" id="IPR001085">
    <property type="entry name" value="Ser_HO-MeTrfase"/>
</dbReference>
<dbReference type="FunFam" id="3.40.640.10:FF:000001">
    <property type="entry name" value="Serine hydroxymethyltransferase"/>
    <property type="match status" value="1"/>
</dbReference>
<comment type="similarity">
    <text evidence="5">Belongs to the fatty acid desaturase type 2 family.</text>
</comment>
<name>X8AG62_MYCXE</name>
<evidence type="ECO:0000256" key="18">
    <source>
        <dbReference type="ARBA" id="ARBA00054606"/>
    </source>
</evidence>
<dbReference type="Gene3D" id="3.40.640.10">
    <property type="entry name" value="Type I PLP-dependent aspartate aminotransferase-like (Major domain)"/>
    <property type="match status" value="1"/>
</dbReference>
<dbReference type="PANTHER" id="PTHR11680:SF35">
    <property type="entry name" value="SERINE HYDROXYMETHYLTRANSFERASE 1"/>
    <property type="match status" value="1"/>
</dbReference>
<feature type="binding site" evidence="19">
    <location>
        <position position="90"/>
    </location>
    <ligand>
        <name>(6S)-5,6,7,8-tetrahydrofolate</name>
        <dbReference type="ChEBI" id="CHEBI:57453"/>
    </ligand>
</feature>
<dbReference type="GO" id="GO:0032259">
    <property type="term" value="P:methylation"/>
    <property type="evidence" value="ECO:0007669"/>
    <property type="project" value="UniProtKB-KW"/>
</dbReference>
<dbReference type="AlphaFoldDB" id="X8AG62"/>
<dbReference type="PROSITE" id="PS00096">
    <property type="entry name" value="SHMT"/>
    <property type="match status" value="1"/>
</dbReference>
<comment type="catalytic activity">
    <reaction evidence="19">
        <text>(6R)-5,10-methylene-5,6,7,8-tetrahydrofolate + glycine + H2O = (6S)-5,6,7,8-tetrahydrofolate + L-serine</text>
        <dbReference type="Rhea" id="RHEA:15481"/>
        <dbReference type="ChEBI" id="CHEBI:15377"/>
        <dbReference type="ChEBI" id="CHEBI:15636"/>
        <dbReference type="ChEBI" id="CHEBI:33384"/>
        <dbReference type="ChEBI" id="CHEBI:57305"/>
        <dbReference type="ChEBI" id="CHEBI:57453"/>
        <dbReference type="EC" id="2.1.2.1"/>
    </reaction>
</comment>
<comment type="subcellular location">
    <subcellularLocation>
        <location evidence="3 19">Cytoplasm</location>
    </subcellularLocation>
</comment>
<evidence type="ECO:0000256" key="15">
    <source>
        <dbReference type="ARBA" id="ARBA00023004"/>
    </source>
</evidence>
<comment type="pathway">
    <text evidence="19">One-carbon metabolism; tetrahydrofolate interconversion.</text>
</comment>
<keyword evidence="17" id="KW-0275">Fatty acid biosynthesis</keyword>
<dbReference type="PATRIC" id="fig|1299334.3.peg.5766"/>
<keyword evidence="10 19" id="KW-0808">Transferase</keyword>
<dbReference type="EC" id="2.1.2.1" evidence="19"/>
<feature type="binding site" evidence="19">
    <location>
        <begin position="94"/>
        <end position="96"/>
    </location>
    <ligand>
        <name>(6S)-5,6,7,8-tetrahydrofolate</name>
        <dbReference type="ChEBI" id="CHEBI:57453"/>
    </ligand>
</feature>
<evidence type="ECO:0000256" key="6">
    <source>
        <dbReference type="ARBA" id="ARBA00011738"/>
    </source>
</evidence>
<dbReference type="HAMAP" id="MF_00051">
    <property type="entry name" value="SHMT"/>
    <property type="match status" value="1"/>
</dbReference>
<evidence type="ECO:0000256" key="8">
    <source>
        <dbReference type="ARBA" id="ARBA00022516"/>
    </source>
</evidence>
<comment type="cofactor">
    <cofactor evidence="1 19">
        <name>pyridoxal 5'-phosphate</name>
        <dbReference type="ChEBI" id="CHEBI:597326"/>
    </cofactor>
</comment>
<protein>
    <recommendedName>
        <fullName evidence="19">Serine hydroxymethyltransferase</fullName>
        <shortName evidence="19">SHMT</shortName>
        <shortName evidence="19">Serine methylase</shortName>
        <ecNumber evidence="19">2.1.2.1</ecNumber>
    </recommendedName>
</protein>
<keyword evidence="15" id="KW-0408">Iron</keyword>
<dbReference type="Gene3D" id="3.90.1150.10">
    <property type="entry name" value="Aspartate Aminotransferase, domain 1"/>
    <property type="match status" value="1"/>
</dbReference>
<keyword evidence="19" id="KW-0028">Amino-acid biosynthesis</keyword>
<dbReference type="NCBIfam" id="NF000586">
    <property type="entry name" value="PRK00011.1"/>
    <property type="match status" value="1"/>
</dbReference>
<evidence type="ECO:0000256" key="7">
    <source>
        <dbReference type="ARBA" id="ARBA00022490"/>
    </source>
</evidence>
<proteinExistence type="inferred from homology"/>
<evidence type="ECO:0000256" key="20">
    <source>
        <dbReference type="SAM" id="MobiDB-lite"/>
    </source>
</evidence>
<dbReference type="InterPro" id="IPR015421">
    <property type="entry name" value="PyrdxlP-dep_Trfase_major"/>
</dbReference>
<dbReference type="InterPro" id="IPR012348">
    <property type="entry name" value="RNR-like"/>
</dbReference>
<comment type="caution">
    <text evidence="19">Lacks conserved residue(s) required for the propagation of feature annotation.</text>
</comment>
<dbReference type="GO" id="GO:0035999">
    <property type="term" value="P:tetrahydrofolate interconversion"/>
    <property type="evidence" value="ECO:0007669"/>
    <property type="project" value="UniProtKB-UniRule"/>
</dbReference>
<keyword evidence="11" id="KW-0479">Metal-binding</keyword>
<feature type="compositionally biased region" description="Polar residues" evidence="20">
    <location>
        <begin position="383"/>
        <end position="398"/>
    </location>
</feature>
<dbReference type="GO" id="GO:0005829">
    <property type="term" value="C:cytosol"/>
    <property type="evidence" value="ECO:0007669"/>
    <property type="project" value="TreeGrafter"/>
</dbReference>
<comment type="caution">
    <text evidence="22">The sequence shown here is derived from an EMBL/GenBank/DDBJ whole genome shotgun (WGS) entry which is preliminary data.</text>
</comment>
<evidence type="ECO:0000256" key="5">
    <source>
        <dbReference type="ARBA" id="ARBA00008749"/>
    </source>
</evidence>